<name>A0AAV4BXZ8_9GAST</name>
<keyword evidence="3" id="KW-1185">Reference proteome</keyword>
<gene>
    <name evidence="2" type="ORF">PoB_005049100</name>
</gene>
<feature type="compositionally biased region" description="Polar residues" evidence="1">
    <location>
        <begin position="137"/>
        <end position="151"/>
    </location>
</feature>
<dbReference type="EMBL" id="BLXT01005574">
    <property type="protein sequence ID" value="GFO23986.1"/>
    <property type="molecule type" value="Genomic_DNA"/>
</dbReference>
<evidence type="ECO:0000313" key="2">
    <source>
        <dbReference type="EMBL" id="GFO23986.1"/>
    </source>
</evidence>
<accession>A0AAV4BXZ8</accession>
<evidence type="ECO:0000313" key="3">
    <source>
        <dbReference type="Proteomes" id="UP000735302"/>
    </source>
</evidence>
<reference evidence="2 3" key="1">
    <citation type="journal article" date="2021" name="Elife">
        <title>Chloroplast acquisition without the gene transfer in kleptoplastic sea slugs, Plakobranchus ocellatus.</title>
        <authorList>
            <person name="Maeda T."/>
            <person name="Takahashi S."/>
            <person name="Yoshida T."/>
            <person name="Shimamura S."/>
            <person name="Takaki Y."/>
            <person name="Nagai Y."/>
            <person name="Toyoda A."/>
            <person name="Suzuki Y."/>
            <person name="Arimoto A."/>
            <person name="Ishii H."/>
            <person name="Satoh N."/>
            <person name="Nishiyama T."/>
            <person name="Hasebe M."/>
            <person name="Maruyama T."/>
            <person name="Minagawa J."/>
            <person name="Obokata J."/>
            <person name="Shigenobu S."/>
        </authorList>
    </citation>
    <scope>NUCLEOTIDE SEQUENCE [LARGE SCALE GENOMIC DNA]</scope>
</reference>
<proteinExistence type="predicted"/>
<evidence type="ECO:0000256" key="1">
    <source>
        <dbReference type="SAM" id="MobiDB-lite"/>
    </source>
</evidence>
<feature type="region of interest" description="Disordered" evidence="1">
    <location>
        <begin position="107"/>
        <end position="151"/>
    </location>
</feature>
<sequence>FEQSKQKNVTEAIKEVKNLLENVTSTTTKDVSIIADILQQIDVSEQTLPPSSVQDVLDVVSEISDLPEDDDLVSSETRANSSNSLSLARLISSMYAHTPIITISPSSGSTLSSALADTPNPPTHPASNPAQPLARAASTTVAKTPSVTSSLNPSLSLILDSSLHTQHQIQPSP</sequence>
<dbReference type="AlphaFoldDB" id="A0AAV4BXZ8"/>
<comment type="caution">
    <text evidence="2">The sequence shown here is derived from an EMBL/GenBank/DDBJ whole genome shotgun (WGS) entry which is preliminary data.</text>
</comment>
<protein>
    <submittedName>
        <fullName evidence="2">Uncharacterized protein</fullName>
    </submittedName>
</protein>
<organism evidence="2 3">
    <name type="scientific">Plakobranchus ocellatus</name>
    <dbReference type="NCBI Taxonomy" id="259542"/>
    <lineage>
        <taxon>Eukaryota</taxon>
        <taxon>Metazoa</taxon>
        <taxon>Spiralia</taxon>
        <taxon>Lophotrochozoa</taxon>
        <taxon>Mollusca</taxon>
        <taxon>Gastropoda</taxon>
        <taxon>Heterobranchia</taxon>
        <taxon>Euthyneura</taxon>
        <taxon>Panpulmonata</taxon>
        <taxon>Sacoglossa</taxon>
        <taxon>Placobranchoidea</taxon>
        <taxon>Plakobranchidae</taxon>
        <taxon>Plakobranchus</taxon>
    </lineage>
</organism>
<feature type="compositionally biased region" description="Low complexity" evidence="1">
    <location>
        <begin position="107"/>
        <end position="116"/>
    </location>
</feature>
<feature type="non-terminal residue" evidence="2">
    <location>
        <position position="1"/>
    </location>
</feature>
<dbReference type="Proteomes" id="UP000735302">
    <property type="component" value="Unassembled WGS sequence"/>
</dbReference>